<dbReference type="EMBL" id="JADXDR010000030">
    <property type="protein sequence ID" value="KAI7844437.1"/>
    <property type="molecule type" value="Genomic_DNA"/>
</dbReference>
<accession>A0AAD5DVH9</accession>
<sequence>MRRQSRRHAAAASTAEYRELLRELEALGEAELAAWAAAHRERLSLPFLGWLSDEELAAAAGEPQRQQALWELGSRLMALREGLSPVANEVLQAELRAAALSCSGADSGSSQSSGEEAGDAAAEEADAQRRQQRLQDAAAQQAQRAQQAAPAPLASPSFASAVQRTAALGLSPEGMVLFQQQAAALEAVVGTSRARSLTEVIGRARVQDARQVQRLAESDAAVRILDVLLSVHDRQARAAMLPDAFTPPGSTAAVDDDADYFSPDEDQVFTSPLRLLQAIDLYMTRLQGGRGGAADPAGRSAAQLTGAGIGLTLAQMQKALRELREDVEAYWSGSDSDAC</sequence>
<feature type="compositionally biased region" description="Low complexity" evidence="1">
    <location>
        <begin position="103"/>
        <end position="115"/>
    </location>
</feature>
<reference evidence="2" key="1">
    <citation type="submission" date="2020-11" db="EMBL/GenBank/DDBJ databases">
        <title>Chlorella ohadii genome sequencing and assembly.</title>
        <authorList>
            <person name="Murik O."/>
            <person name="Treves H."/>
            <person name="Kedem I."/>
            <person name="Shotland Y."/>
            <person name="Kaplan A."/>
        </authorList>
    </citation>
    <scope>NUCLEOTIDE SEQUENCE</scope>
    <source>
        <strain evidence="2">1</strain>
    </source>
</reference>
<evidence type="ECO:0000313" key="2">
    <source>
        <dbReference type="EMBL" id="KAI7844437.1"/>
    </source>
</evidence>
<dbReference type="AlphaFoldDB" id="A0AAD5DVH9"/>
<proteinExistence type="predicted"/>
<gene>
    <name evidence="2" type="ORF">COHA_001984</name>
</gene>
<comment type="caution">
    <text evidence="2">The sequence shown here is derived from an EMBL/GenBank/DDBJ whole genome shotgun (WGS) entry which is preliminary data.</text>
</comment>
<evidence type="ECO:0000313" key="3">
    <source>
        <dbReference type="Proteomes" id="UP001205105"/>
    </source>
</evidence>
<dbReference type="Proteomes" id="UP001205105">
    <property type="component" value="Unassembled WGS sequence"/>
</dbReference>
<name>A0AAD5DVH9_9CHLO</name>
<feature type="region of interest" description="Disordered" evidence="1">
    <location>
        <begin position="103"/>
        <end position="154"/>
    </location>
</feature>
<organism evidence="2 3">
    <name type="scientific">Chlorella ohadii</name>
    <dbReference type="NCBI Taxonomy" id="2649997"/>
    <lineage>
        <taxon>Eukaryota</taxon>
        <taxon>Viridiplantae</taxon>
        <taxon>Chlorophyta</taxon>
        <taxon>core chlorophytes</taxon>
        <taxon>Trebouxiophyceae</taxon>
        <taxon>Chlorellales</taxon>
        <taxon>Chlorellaceae</taxon>
        <taxon>Chlorella clade</taxon>
        <taxon>Chlorella</taxon>
    </lineage>
</organism>
<feature type="compositionally biased region" description="Acidic residues" evidence="1">
    <location>
        <begin position="116"/>
        <end position="125"/>
    </location>
</feature>
<protein>
    <submittedName>
        <fullName evidence="2">Uncharacterized protein</fullName>
    </submittedName>
</protein>
<keyword evidence="3" id="KW-1185">Reference proteome</keyword>
<feature type="compositionally biased region" description="Low complexity" evidence="1">
    <location>
        <begin position="134"/>
        <end position="154"/>
    </location>
</feature>
<evidence type="ECO:0000256" key="1">
    <source>
        <dbReference type="SAM" id="MobiDB-lite"/>
    </source>
</evidence>